<evidence type="ECO:0000256" key="1">
    <source>
        <dbReference type="ARBA" id="ARBA00022679"/>
    </source>
</evidence>
<dbReference type="Gene3D" id="3.30.559.10">
    <property type="entry name" value="Chloramphenicol acetyltransferase-like domain"/>
    <property type="match status" value="2"/>
</dbReference>
<reference evidence="4" key="1">
    <citation type="journal article" date="2019" name="Nat. Commun.">
        <title>The genome of broomcorn millet.</title>
        <authorList>
            <person name="Zou C."/>
            <person name="Miki D."/>
            <person name="Li D."/>
            <person name="Tang Q."/>
            <person name="Xiao L."/>
            <person name="Rajput S."/>
            <person name="Deng P."/>
            <person name="Jia W."/>
            <person name="Huang R."/>
            <person name="Zhang M."/>
            <person name="Sun Y."/>
            <person name="Hu J."/>
            <person name="Fu X."/>
            <person name="Schnable P.S."/>
            <person name="Li F."/>
            <person name="Zhang H."/>
            <person name="Feng B."/>
            <person name="Zhu X."/>
            <person name="Liu R."/>
            <person name="Schnable J.C."/>
            <person name="Zhu J.-K."/>
            <person name="Zhang H."/>
        </authorList>
    </citation>
    <scope>NUCLEOTIDE SEQUENCE [LARGE SCALE GENOMIC DNA]</scope>
</reference>
<gene>
    <name evidence="3" type="ORF">C2845_PM01G41660</name>
</gene>
<dbReference type="InterPro" id="IPR023213">
    <property type="entry name" value="CAT-like_dom_sf"/>
</dbReference>
<sequence length="198" mass="21588">MDGTTEGGATLKMPMGEELSEMEDGPKPMGDAASGVEEAVLPDADVPTVIRSFFLLDGATNYGGHELPLIVIQATKLADGFLWFTYNHALCDVTSCWDFLNAWAKIARLRLSPARAHAHVRGWLVPTVLPSVGLAGLVKRPAPPPLLRERMFRFSAESLAELKERVWQELLAAGDEADAAVVTKFQALSSLLWRCGDR</sequence>
<dbReference type="Proteomes" id="UP000275267">
    <property type="component" value="Unassembled WGS sequence"/>
</dbReference>
<dbReference type="EMBL" id="PQIB02000001">
    <property type="protein sequence ID" value="RLN38779.1"/>
    <property type="molecule type" value="Genomic_DNA"/>
</dbReference>
<dbReference type="PANTHER" id="PTHR31896:SF12">
    <property type="entry name" value="HXXXD-TYPE ACYL-TRANSFERASE FAMILY PROTEIN"/>
    <property type="match status" value="1"/>
</dbReference>
<evidence type="ECO:0008006" key="5">
    <source>
        <dbReference type="Google" id="ProtNLM"/>
    </source>
</evidence>
<dbReference type="InterPro" id="IPR051283">
    <property type="entry name" value="Sec_Metabolite_Acyltrans"/>
</dbReference>
<organism evidence="3 4">
    <name type="scientific">Panicum miliaceum</name>
    <name type="common">Proso millet</name>
    <name type="synonym">Broomcorn millet</name>
    <dbReference type="NCBI Taxonomy" id="4540"/>
    <lineage>
        <taxon>Eukaryota</taxon>
        <taxon>Viridiplantae</taxon>
        <taxon>Streptophyta</taxon>
        <taxon>Embryophyta</taxon>
        <taxon>Tracheophyta</taxon>
        <taxon>Spermatophyta</taxon>
        <taxon>Magnoliopsida</taxon>
        <taxon>Liliopsida</taxon>
        <taxon>Poales</taxon>
        <taxon>Poaceae</taxon>
        <taxon>PACMAD clade</taxon>
        <taxon>Panicoideae</taxon>
        <taxon>Panicodae</taxon>
        <taxon>Paniceae</taxon>
        <taxon>Panicinae</taxon>
        <taxon>Panicum</taxon>
        <taxon>Panicum sect. Panicum</taxon>
    </lineage>
</organism>
<proteinExistence type="predicted"/>
<dbReference type="STRING" id="4540.A0A3L6TEJ9"/>
<keyword evidence="1" id="KW-0808">Transferase</keyword>
<accession>A0A3L6TEJ9</accession>
<dbReference type="OrthoDB" id="1862401at2759"/>
<feature type="region of interest" description="Disordered" evidence="2">
    <location>
        <begin position="1"/>
        <end position="32"/>
    </location>
</feature>
<dbReference type="GO" id="GO:0016747">
    <property type="term" value="F:acyltransferase activity, transferring groups other than amino-acyl groups"/>
    <property type="evidence" value="ECO:0007669"/>
    <property type="project" value="UniProtKB-ARBA"/>
</dbReference>
<name>A0A3L6TEJ9_PANMI</name>
<evidence type="ECO:0000313" key="4">
    <source>
        <dbReference type="Proteomes" id="UP000275267"/>
    </source>
</evidence>
<evidence type="ECO:0000313" key="3">
    <source>
        <dbReference type="EMBL" id="RLN38779.1"/>
    </source>
</evidence>
<protein>
    <recommendedName>
        <fullName evidence="5">Acetyltransferase</fullName>
    </recommendedName>
</protein>
<evidence type="ECO:0000256" key="2">
    <source>
        <dbReference type="SAM" id="MobiDB-lite"/>
    </source>
</evidence>
<dbReference type="AlphaFoldDB" id="A0A3L6TEJ9"/>
<dbReference type="Pfam" id="PF02458">
    <property type="entry name" value="Transferase"/>
    <property type="match status" value="1"/>
</dbReference>
<comment type="caution">
    <text evidence="3">The sequence shown here is derived from an EMBL/GenBank/DDBJ whole genome shotgun (WGS) entry which is preliminary data.</text>
</comment>
<dbReference type="PANTHER" id="PTHR31896">
    <property type="entry name" value="FAMILY REGULATORY PROTEIN, PUTATIVE (AFU_ORTHOLOGUE AFUA_3G14730)-RELATED"/>
    <property type="match status" value="1"/>
</dbReference>
<keyword evidence="4" id="KW-1185">Reference proteome</keyword>